<organism evidence="1 2">
    <name type="scientific">Fluviicola chungangensis</name>
    <dbReference type="NCBI Taxonomy" id="2597671"/>
    <lineage>
        <taxon>Bacteria</taxon>
        <taxon>Pseudomonadati</taxon>
        <taxon>Bacteroidota</taxon>
        <taxon>Flavobacteriia</taxon>
        <taxon>Flavobacteriales</taxon>
        <taxon>Crocinitomicaceae</taxon>
        <taxon>Fluviicola</taxon>
    </lineage>
</organism>
<protein>
    <submittedName>
        <fullName evidence="1">Uncharacterized protein</fullName>
    </submittedName>
</protein>
<comment type="caution">
    <text evidence="1">The sequence shown here is derived from an EMBL/GenBank/DDBJ whole genome shotgun (WGS) entry which is preliminary data.</text>
</comment>
<dbReference type="AlphaFoldDB" id="A0A556MN30"/>
<dbReference type="Proteomes" id="UP000316008">
    <property type="component" value="Unassembled WGS sequence"/>
</dbReference>
<reference evidence="1 2" key="1">
    <citation type="submission" date="2019-07" db="EMBL/GenBank/DDBJ databases">
        <authorList>
            <person name="Huq M.A."/>
        </authorList>
    </citation>
    <scope>NUCLEOTIDE SEQUENCE [LARGE SCALE GENOMIC DNA]</scope>
    <source>
        <strain evidence="1 2">MAH-3</strain>
    </source>
</reference>
<accession>A0A556MN30</accession>
<dbReference type="OrthoDB" id="7432683at2"/>
<sequence>MLQINDPCPVSMNQLQKTGANCYFCKGCSKKVIDFTQATEPEILAYKGQKIAGSTGMSNWKQDRYSTGEKPFCFVS</sequence>
<proteinExistence type="predicted"/>
<keyword evidence="2" id="KW-1185">Reference proteome</keyword>
<dbReference type="RefSeq" id="WP_144334029.1">
    <property type="nucleotide sequence ID" value="NZ_VLPL01000008.1"/>
</dbReference>
<gene>
    <name evidence="1" type="ORF">FO442_15005</name>
</gene>
<name>A0A556MN30_9FLAO</name>
<evidence type="ECO:0000313" key="1">
    <source>
        <dbReference type="EMBL" id="TSJ41218.1"/>
    </source>
</evidence>
<dbReference type="EMBL" id="VLPL01000008">
    <property type="protein sequence ID" value="TSJ41218.1"/>
    <property type="molecule type" value="Genomic_DNA"/>
</dbReference>
<evidence type="ECO:0000313" key="2">
    <source>
        <dbReference type="Proteomes" id="UP000316008"/>
    </source>
</evidence>